<keyword evidence="2" id="KW-1185">Reference proteome</keyword>
<accession>A0A4U6TFZ6</accession>
<proteinExistence type="predicted"/>
<dbReference type="EMBL" id="CM016559">
    <property type="protein sequence ID" value="TKV99963.1"/>
    <property type="molecule type" value="Genomic_DNA"/>
</dbReference>
<dbReference type="Proteomes" id="UP000298652">
    <property type="component" value="Chromosome 8"/>
</dbReference>
<protein>
    <submittedName>
        <fullName evidence="1">Uncharacterized protein</fullName>
    </submittedName>
</protein>
<evidence type="ECO:0000313" key="1">
    <source>
        <dbReference type="EMBL" id="TKV99963.1"/>
    </source>
</evidence>
<dbReference type="AlphaFoldDB" id="A0A4U6TFZ6"/>
<dbReference type="Gramene" id="TKV99963">
    <property type="protein sequence ID" value="TKV99963"/>
    <property type="gene ID" value="SEVIR_8G078350v2"/>
</dbReference>
<sequence>MDGRWFERSLRVRQPWTESIQGLIVCNGNRAHGNGIVGECVWQSQDADDFINYAGCILVDIEISVSLYLYFKCVWLYY</sequence>
<organism evidence="1 2">
    <name type="scientific">Setaria viridis</name>
    <name type="common">Green bristlegrass</name>
    <name type="synonym">Setaria italica subsp. viridis</name>
    <dbReference type="NCBI Taxonomy" id="4556"/>
    <lineage>
        <taxon>Eukaryota</taxon>
        <taxon>Viridiplantae</taxon>
        <taxon>Streptophyta</taxon>
        <taxon>Embryophyta</taxon>
        <taxon>Tracheophyta</taxon>
        <taxon>Spermatophyta</taxon>
        <taxon>Magnoliopsida</taxon>
        <taxon>Liliopsida</taxon>
        <taxon>Poales</taxon>
        <taxon>Poaceae</taxon>
        <taxon>PACMAD clade</taxon>
        <taxon>Panicoideae</taxon>
        <taxon>Panicodae</taxon>
        <taxon>Paniceae</taxon>
        <taxon>Cenchrinae</taxon>
        <taxon>Setaria</taxon>
    </lineage>
</organism>
<reference evidence="1" key="1">
    <citation type="submission" date="2019-03" db="EMBL/GenBank/DDBJ databases">
        <title>WGS assembly of Setaria viridis.</title>
        <authorList>
            <person name="Huang P."/>
            <person name="Jenkins J."/>
            <person name="Grimwood J."/>
            <person name="Barry K."/>
            <person name="Healey A."/>
            <person name="Mamidi S."/>
            <person name="Sreedasyam A."/>
            <person name="Shu S."/>
            <person name="Feldman M."/>
            <person name="Wu J."/>
            <person name="Yu Y."/>
            <person name="Chen C."/>
            <person name="Johnson J."/>
            <person name="Rokhsar D."/>
            <person name="Baxter I."/>
            <person name="Schmutz J."/>
            <person name="Brutnell T."/>
            <person name="Kellogg E."/>
        </authorList>
    </citation>
    <scope>NUCLEOTIDE SEQUENCE [LARGE SCALE GENOMIC DNA]</scope>
</reference>
<gene>
    <name evidence="1" type="ORF">SEVIR_8G078350v2</name>
</gene>
<evidence type="ECO:0000313" key="2">
    <source>
        <dbReference type="Proteomes" id="UP000298652"/>
    </source>
</evidence>
<name>A0A4U6TFZ6_SETVI</name>